<sequence>MAGSLTTAEEDLRPTTLHKTPLSCFSSTSSPKSIKALIMVDVPPQGQATILTDLQHNMAIMQERADQAVTSMANLGALIEEQLLARGGRIGDERFEREPKLELEIPLEVIVPNPKMAVIIAKMAKLEEAVSKSEKIGAGGLDMDILCLFRNARLPERFKVPDFAKFDGTGDPKTHLLGYHGAMKLHAIEDDVMAQLFPQTLSCPAFQWFLSLDVSKRRTWEDIDIAFNA</sequence>
<keyword evidence="2" id="KW-1185">Reference proteome</keyword>
<comment type="caution">
    <text evidence="1">The sequence shown here is derived from an EMBL/GenBank/DDBJ whole genome shotgun (WGS) entry which is preliminary data.</text>
</comment>
<protein>
    <submittedName>
        <fullName evidence="1">Uncharacterized protein</fullName>
    </submittedName>
</protein>
<accession>A0ACC0PDG9</accession>
<organism evidence="1 2">
    <name type="scientific">Rhododendron molle</name>
    <name type="common">Chinese azalea</name>
    <name type="synonym">Azalea mollis</name>
    <dbReference type="NCBI Taxonomy" id="49168"/>
    <lineage>
        <taxon>Eukaryota</taxon>
        <taxon>Viridiplantae</taxon>
        <taxon>Streptophyta</taxon>
        <taxon>Embryophyta</taxon>
        <taxon>Tracheophyta</taxon>
        <taxon>Spermatophyta</taxon>
        <taxon>Magnoliopsida</taxon>
        <taxon>eudicotyledons</taxon>
        <taxon>Gunneridae</taxon>
        <taxon>Pentapetalae</taxon>
        <taxon>asterids</taxon>
        <taxon>Ericales</taxon>
        <taxon>Ericaceae</taxon>
        <taxon>Ericoideae</taxon>
        <taxon>Rhodoreae</taxon>
        <taxon>Rhododendron</taxon>
    </lineage>
</organism>
<name>A0ACC0PDG9_RHOML</name>
<evidence type="ECO:0000313" key="1">
    <source>
        <dbReference type="EMBL" id="KAI8563690.1"/>
    </source>
</evidence>
<dbReference type="EMBL" id="CM046390">
    <property type="protein sequence ID" value="KAI8563690.1"/>
    <property type="molecule type" value="Genomic_DNA"/>
</dbReference>
<gene>
    <name evidence="1" type="ORF">RHMOL_Rhmol03G0129000</name>
</gene>
<evidence type="ECO:0000313" key="2">
    <source>
        <dbReference type="Proteomes" id="UP001062846"/>
    </source>
</evidence>
<proteinExistence type="predicted"/>
<reference evidence="1" key="1">
    <citation type="submission" date="2022-02" db="EMBL/GenBank/DDBJ databases">
        <title>Plant Genome Project.</title>
        <authorList>
            <person name="Zhang R.-G."/>
        </authorList>
    </citation>
    <scope>NUCLEOTIDE SEQUENCE</scope>
    <source>
        <strain evidence="1">AT1</strain>
    </source>
</reference>
<dbReference type="Proteomes" id="UP001062846">
    <property type="component" value="Chromosome 3"/>
</dbReference>